<name>A0A432X0U8_9GAMM</name>
<dbReference type="AlphaFoldDB" id="A0A432X0U8"/>
<accession>A0A432X0U8</accession>
<sequence>MNIEKLTISKRSTYTVLAITCIVLLTPFTAMFFTQEVNWGVLDFAVAGGLLFFFGYVHQVLTAGSKSLAMHILISGVVFALLLLVWSQLI</sequence>
<protein>
    <submittedName>
        <fullName evidence="2">Uncharacterized protein</fullName>
    </submittedName>
</protein>
<keyword evidence="1" id="KW-0812">Transmembrane</keyword>
<evidence type="ECO:0000313" key="3">
    <source>
        <dbReference type="Proteomes" id="UP000286976"/>
    </source>
</evidence>
<dbReference type="OrthoDB" id="9813621at2"/>
<keyword evidence="1" id="KW-1133">Transmembrane helix</keyword>
<comment type="caution">
    <text evidence="2">The sequence shown here is derived from an EMBL/GenBank/DDBJ whole genome shotgun (WGS) entry which is preliminary data.</text>
</comment>
<dbReference type="Proteomes" id="UP000286976">
    <property type="component" value="Unassembled WGS sequence"/>
</dbReference>
<gene>
    <name evidence="2" type="ORF">CWE15_08445</name>
</gene>
<feature type="transmembrane region" description="Helical" evidence="1">
    <location>
        <begin position="39"/>
        <end position="57"/>
    </location>
</feature>
<organism evidence="2 3">
    <name type="scientific">Aliidiomarina taiwanensis</name>
    <dbReference type="NCBI Taxonomy" id="946228"/>
    <lineage>
        <taxon>Bacteria</taxon>
        <taxon>Pseudomonadati</taxon>
        <taxon>Pseudomonadota</taxon>
        <taxon>Gammaproteobacteria</taxon>
        <taxon>Alteromonadales</taxon>
        <taxon>Idiomarinaceae</taxon>
        <taxon>Aliidiomarina</taxon>
    </lineage>
</organism>
<feature type="transmembrane region" description="Helical" evidence="1">
    <location>
        <begin position="12"/>
        <end position="33"/>
    </location>
</feature>
<feature type="transmembrane region" description="Helical" evidence="1">
    <location>
        <begin position="69"/>
        <end position="89"/>
    </location>
</feature>
<evidence type="ECO:0000313" key="2">
    <source>
        <dbReference type="EMBL" id="RUO39779.1"/>
    </source>
</evidence>
<reference evidence="2 3" key="1">
    <citation type="journal article" date="2011" name="Front. Microbiol.">
        <title>Genomic signatures of strain selection and enhancement in Bacillus atrophaeus var. globigii, a historical biowarfare simulant.</title>
        <authorList>
            <person name="Gibbons H.S."/>
            <person name="Broomall S.M."/>
            <person name="McNew L.A."/>
            <person name="Daligault H."/>
            <person name="Chapman C."/>
            <person name="Bruce D."/>
            <person name="Karavis M."/>
            <person name="Krepps M."/>
            <person name="McGregor P.A."/>
            <person name="Hong C."/>
            <person name="Park K.H."/>
            <person name="Akmal A."/>
            <person name="Feldman A."/>
            <person name="Lin J.S."/>
            <person name="Chang W.E."/>
            <person name="Higgs B.W."/>
            <person name="Demirev P."/>
            <person name="Lindquist J."/>
            <person name="Liem A."/>
            <person name="Fochler E."/>
            <person name="Read T.D."/>
            <person name="Tapia R."/>
            <person name="Johnson S."/>
            <person name="Bishop-Lilly K.A."/>
            <person name="Detter C."/>
            <person name="Han C."/>
            <person name="Sozhamannan S."/>
            <person name="Rosenzweig C.N."/>
            <person name="Skowronski E.W."/>
        </authorList>
    </citation>
    <scope>NUCLEOTIDE SEQUENCE [LARGE SCALE GENOMIC DNA]</scope>
    <source>
        <strain evidence="2 3">AIT1</strain>
    </source>
</reference>
<dbReference type="EMBL" id="PIPQ01000005">
    <property type="protein sequence ID" value="RUO39779.1"/>
    <property type="molecule type" value="Genomic_DNA"/>
</dbReference>
<evidence type="ECO:0000256" key="1">
    <source>
        <dbReference type="SAM" id="Phobius"/>
    </source>
</evidence>
<proteinExistence type="predicted"/>
<keyword evidence="1" id="KW-0472">Membrane</keyword>
<dbReference type="RefSeq" id="WP_126757650.1">
    <property type="nucleotide sequence ID" value="NZ_PIPQ01000005.1"/>
</dbReference>
<keyword evidence="3" id="KW-1185">Reference proteome</keyword>